<proteinExistence type="predicted"/>
<dbReference type="Proteomes" id="UP000784294">
    <property type="component" value="Unassembled WGS sequence"/>
</dbReference>
<dbReference type="SUPFAM" id="SSF57667">
    <property type="entry name" value="beta-beta-alpha zinc fingers"/>
    <property type="match status" value="1"/>
</dbReference>
<dbReference type="PROSITE" id="PS50157">
    <property type="entry name" value="ZINC_FINGER_C2H2_2"/>
    <property type="match status" value="1"/>
</dbReference>
<comment type="caution">
    <text evidence="4">The sequence shown here is derived from an EMBL/GenBank/DDBJ whole genome shotgun (WGS) entry which is preliminary data.</text>
</comment>
<evidence type="ECO:0000256" key="2">
    <source>
        <dbReference type="SAM" id="MobiDB-lite"/>
    </source>
</evidence>
<dbReference type="Gene3D" id="3.30.160.60">
    <property type="entry name" value="Classic Zinc Finger"/>
    <property type="match status" value="1"/>
</dbReference>
<organism evidence="4 5">
    <name type="scientific">Protopolystoma xenopodis</name>
    <dbReference type="NCBI Taxonomy" id="117903"/>
    <lineage>
        <taxon>Eukaryota</taxon>
        <taxon>Metazoa</taxon>
        <taxon>Spiralia</taxon>
        <taxon>Lophotrochozoa</taxon>
        <taxon>Platyhelminthes</taxon>
        <taxon>Monogenea</taxon>
        <taxon>Polyopisthocotylea</taxon>
        <taxon>Polystomatidea</taxon>
        <taxon>Polystomatidae</taxon>
        <taxon>Protopolystoma</taxon>
    </lineage>
</organism>
<evidence type="ECO:0000259" key="3">
    <source>
        <dbReference type="PROSITE" id="PS50157"/>
    </source>
</evidence>
<feature type="region of interest" description="Disordered" evidence="2">
    <location>
        <begin position="108"/>
        <end position="129"/>
    </location>
</feature>
<accession>A0A448XG85</accession>
<dbReference type="InterPro" id="IPR036236">
    <property type="entry name" value="Znf_C2H2_sf"/>
</dbReference>
<dbReference type="InterPro" id="IPR013087">
    <property type="entry name" value="Znf_C2H2_type"/>
</dbReference>
<dbReference type="PROSITE" id="PS00028">
    <property type="entry name" value="ZINC_FINGER_C2H2_1"/>
    <property type="match status" value="1"/>
</dbReference>
<feature type="compositionally biased region" description="Polar residues" evidence="2">
    <location>
        <begin position="108"/>
        <end position="117"/>
    </location>
</feature>
<feature type="domain" description="C2H2-type" evidence="3">
    <location>
        <begin position="49"/>
        <end position="77"/>
    </location>
</feature>
<dbReference type="EMBL" id="CAAALY010250794">
    <property type="protein sequence ID" value="VEL35831.1"/>
    <property type="molecule type" value="Genomic_DNA"/>
</dbReference>
<reference evidence="4" key="1">
    <citation type="submission" date="2018-11" db="EMBL/GenBank/DDBJ databases">
        <authorList>
            <consortium name="Pathogen Informatics"/>
        </authorList>
    </citation>
    <scope>NUCLEOTIDE SEQUENCE</scope>
</reference>
<keyword evidence="1" id="KW-0479">Metal-binding</keyword>
<keyword evidence="1" id="KW-0862">Zinc</keyword>
<gene>
    <name evidence="4" type="ORF">PXEA_LOCUS29271</name>
</gene>
<keyword evidence="5" id="KW-1185">Reference proteome</keyword>
<dbReference type="OrthoDB" id="5977959at2759"/>
<sequence>MEGPKTAYLPHSERFISTKIIFSYHLFLPPYASCASNGHKLTHEAKKPHACHFCDKSYSDARSLRRHYENTHSEEYDRWLAVSQAAVNGDPGALAAAAAAIIASSTPEQSGIKSTPSDTRKSVGSSGSLLSGKQTLCDHSRLFGIKI</sequence>
<keyword evidence="1" id="KW-0863">Zinc-finger</keyword>
<dbReference type="AlphaFoldDB" id="A0A448XG85"/>
<evidence type="ECO:0000313" key="4">
    <source>
        <dbReference type="EMBL" id="VEL35831.1"/>
    </source>
</evidence>
<protein>
    <recommendedName>
        <fullName evidence="3">C2H2-type domain-containing protein</fullName>
    </recommendedName>
</protein>
<evidence type="ECO:0000256" key="1">
    <source>
        <dbReference type="PROSITE-ProRule" id="PRU00042"/>
    </source>
</evidence>
<name>A0A448XG85_9PLAT</name>
<evidence type="ECO:0000313" key="5">
    <source>
        <dbReference type="Proteomes" id="UP000784294"/>
    </source>
</evidence>
<dbReference type="GO" id="GO:0008270">
    <property type="term" value="F:zinc ion binding"/>
    <property type="evidence" value="ECO:0007669"/>
    <property type="project" value="UniProtKB-KW"/>
</dbReference>